<name>A0A5C7AD99_9FLAO</name>
<keyword evidence="2 5" id="KW-0812">Transmembrane</keyword>
<accession>A0A5C7AD99</accession>
<keyword evidence="4 5" id="KW-0472">Membrane</keyword>
<proteinExistence type="predicted"/>
<comment type="caution">
    <text evidence="7">The sequence shown here is derived from an EMBL/GenBank/DDBJ whole genome shotgun (WGS) entry which is preliminary data.</text>
</comment>
<evidence type="ECO:0000256" key="2">
    <source>
        <dbReference type="ARBA" id="ARBA00022692"/>
    </source>
</evidence>
<comment type="subcellular location">
    <subcellularLocation>
        <location evidence="1">Membrane</location>
        <topology evidence="1">Multi-pass membrane protein</topology>
    </subcellularLocation>
</comment>
<evidence type="ECO:0000256" key="1">
    <source>
        <dbReference type="ARBA" id="ARBA00004141"/>
    </source>
</evidence>
<reference evidence="7 8" key="1">
    <citation type="submission" date="2019-08" db="EMBL/GenBank/DDBJ databases">
        <title>Genome sequence of Gelidibacter salicanalis IC162T.</title>
        <authorList>
            <person name="Bowman J.P."/>
        </authorList>
    </citation>
    <scope>NUCLEOTIDE SEQUENCE [LARGE SCALE GENOMIC DNA]</scope>
    <source>
        <strain evidence="7 8">IC162</strain>
    </source>
</reference>
<dbReference type="EMBL" id="VORX01000009">
    <property type="protein sequence ID" value="TXE05854.1"/>
    <property type="molecule type" value="Genomic_DNA"/>
</dbReference>
<feature type="transmembrane region" description="Helical" evidence="5">
    <location>
        <begin position="104"/>
        <end position="124"/>
    </location>
</feature>
<keyword evidence="3 5" id="KW-1133">Transmembrane helix</keyword>
<protein>
    <recommendedName>
        <fullName evidence="6">GtrA/DPMS transmembrane domain-containing protein</fullName>
    </recommendedName>
</protein>
<feature type="transmembrane region" description="Helical" evidence="5">
    <location>
        <begin position="81"/>
        <end position="98"/>
    </location>
</feature>
<evidence type="ECO:0000259" key="6">
    <source>
        <dbReference type="Pfam" id="PF04138"/>
    </source>
</evidence>
<feature type="transmembrane region" description="Helical" evidence="5">
    <location>
        <begin position="49"/>
        <end position="69"/>
    </location>
</feature>
<evidence type="ECO:0000313" key="7">
    <source>
        <dbReference type="EMBL" id="TXE05854.1"/>
    </source>
</evidence>
<dbReference type="GO" id="GO:0000271">
    <property type="term" value="P:polysaccharide biosynthetic process"/>
    <property type="evidence" value="ECO:0007669"/>
    <property type="project" value="InterPro"/>
</dbReference>
<dbReference type="AlphaFoldDB" id="A0A5C7AD99"/>
<feature type="transmembrane region" description="Helical" evidence="5">
    <location>
        <begin position="21"/>
        <end position="43"/>
    </location>
</feature>
<evidence type="ECO:0000313" key="8">
    <source>
        <dbReference type="Proteomes" id="UP000321734"/>
    </source>
</evidence>
<dbReference type="OrthoDB" id="1453035at2"/>
<evidence type="ECO:0000256" key="5">
    <source>
        <dbReference type="SAM" id="Phobius"/>
    </source>
</evidence>
<organism evidence="7 8">
    <name type="scientific">Gelidibacter salicanalis</name>
    <dbReference type="NCBI Taxonomy" id="291193"/>
    <lineage>
        <taxon>Bacteria</taxon>
        <taxon>Pseudomonadati</taxon>
        <taxon>Bacteroidota</taxon>
        <taxon>Flavobacteriia</taxon>
        <taxon>Flavobacteriales</taxon>
        <taxon>Flavobacteriaceae</taxon>
        <taxon>Gelidibacter</taxon>
    </lineage>
</organism>
<dbReference type="Pfam" id="PF04138">
    <property type="entry name" value="GtrA_DPMS_TM"/>
    <property type="match status" value="1"/>
</dbReference>
<evidence type="ECO:0000256" key="4">
    <source>
        <dbReference type="ARBA" id="ARBA00023136"/>
    </source>
</evidence>
<dbReference type="GO" id="GO:0016020">
    <property type="term" value="C:membrane"/>
    <property type="evidence" value="ECO:0007669"/>
    <property type="project" value="UniProtKB-SubCell"/>
</dbReference>
<dbReference type="Proteomes" id="UP000321734">
    <property type="component" value="Unassembled WGS sequence"/>
</dbReference>
<sequence length="132" mass="16011">MEKIKSILISENYKLVKKYTVLSVFGYLYVFTTLYILVDFFSINKTISFILSYGSWYIVLYVLQLKYLFQTHHNKRKMLRFYASLLFFYIWANLFYNLGIKYEIHYLLSTLITIIILLPLRFVVSKMFVFKD</sequence>
<evidence type="ECO:0000256" key="3">
    <source>
        <dbReference type="ARBA" id="ARBA00022989"/>
    </source>
</evidence>
<feature type="domain" description="GtrA/DPMS transmembrane" evidence="6">
    <location>
        <begin position="18"/>
        <end position="130"/>
    </location>
</feature>
<dbReference type="RefSeq" id="WP_146894106.1">
    <property type="nucleotide sequence ID" value="NZ_VORX01000009.1"/>
</dbReference>
<keyword evidence="8" id="KW-1185">Reference proteome</keyword>
<dbReference type="InterPro" id="IPR007267">
    <property type="entry name" value="GtrA_DPMS_TM"/>
</dbReference>
<gene>
    <name evidence="7" type="ORF">ES711_14940</name>
</gene>